<comment type="caution">
    <text evidence="3">The sequence shown here is derived from an EMBL/GenBank/DDBJ whole genome shotgun (WGS) entry which is preliminary data.</text>
</comment>
<feature type="compositionally biased region" description="Polar residues" evidence="2">
    <location>
        <begin position="414"/>
        <end position="426"/>
    </location>
</feature>
<gene>
    <name evidence="3" type="ORF">Tco_0655154</name>
</gene>
<dbReference type="Proteomes" id="UP001151760">
    <property type="component" value="Unassembled WGS sequence"/>
</dbReference>
<feature type="compositionally biased region" description="Polar residues" evidence="2">
    <location>
        <begin position="395"/>
        <end position="404"/>
    </location>
</feature>
<proteinExistence type="predicted"/>
<dbReference type="PANTHER" id="PTHR11439:SF442">
    <property type="entry name" value="CYSTEINE-RICH RLK (RECEPTOR-LIKE PROTEIN KINASE) 8"/>
    <property type="match status" value="1"/>
</dbReference>
<accession>A0ABQ4X671</accession>
<evidence type="ECO:0000256" key="1">
    <source>
        <dbReference type="SAM" id="Coils"/>
    </source>
</evidence>
<reference evidence="3" key="1">
    <citation type="journal article" date="2022" name="Int. J. Mol. Sci.">
        <title>Draft Genome of Tanacetum Coccineum: Genomic Comparison of Closely Related Tanacetum-Family Plants.</title>
        <authorList>
            <person name="Yamashiro T."/>
            <person name="Shiraishi A."/>
            <person name="Nakayama K."/>
            <person name="Satake H."/>
        </authorList>
    </citation>
    <scope>NUCLEOTIDE SEQUENCE</scope>
</reference>
<protein>
    <recommendedName>
        <fullName evidence="5">Copia protein</fullName>
    </recommendedName>
</protein>
<keyword evidence="4" id="KW-1185">Reference proteome</keyword>
<feature type="coiled-coil region" evidence="1">
    <location>
        <begin position="174"/>
        <end position="229"/>
    </location>
</feature>
<dbReference type="EMBL" id="BQNB010009217">
    <property type="protein sequence ID" value="GJS60370.1"/>
    <property type="molecule type" value="Genomic_DNA"/>
</dbReference>
<keyword evidence="1" id="KW-0175">Coiled coil</keyword>
<sequence>MGCCLTSWFSKKQTALAISTTEAEYVSAGKACQQALWMKQALIDYGVRLDDIPIMCDNKGAIDLSKNPVQHSRTKHIEIRHHFLRDNVQKGNISIEKVSSEDNIADILTKPLKREPFNYLRLETSDLQTELERTKERFENCIIKKENEYAKLWNDWYKKCEECKYDKISYDKAYNDMQQKIEWLQAQLGDLKGKSKDTPCESDTLDSLSQKLKNENVELEFQVLNYAKENAHLKTTYKNLFDSITVTPTQTKIIIDSLQNKLHDTIYENAKLRAQLFDKVIPKVGESNALSKPVTSTSAPSSRESIIVNNERVVALGIFRINPFKASKVDNLVPDKHVKASVRTKLTIISQPHVITKKDVNSNTNGFSSKNVESTTRTRRPRPRNNPKNDKVPSRSKSSCLSNNLEKKEENHRSLQSSNYSDHTSPECNNIKLAIRNEKVEVICATCKQCLITANQDECVLQYVNVMKSRKKNRSANVLKSANQKKHKANVKKSKKLGSKERLASPRPNKPRTCLKWLPTRRIFDLSGIITESSNTESEFDTFVFNTASTSNPQEPTNKGFPSSTSFIDRFSKLRRQNSCIYPLAFF</sequence>
<evidence type="ECO:0000313" key="4">
    <source>
        <dbReference type="Proteomes" id="UP001151760"/>
    </source>
</evidence>
<feature type="region of interest" description="Disordered" evidence="2">
    <location>
        <begin position="358"/>
        <end position="426"/>
    </location>
</feature>
<organism evidence="3 4">
    <name type="scientific">Tanacetum coccineum</name>
    <dbReference type="NCBI Taxonomy" id="301880"/>
    <lineage>
        <taxon>Eukaryota</taxon>
        <taxon>Viridiplantae</taxon>
        <taxon>Streptophyta</taxon>
        <taxon>Embryophyta</taxon>
        <taxon>Tracheophyta</taxon>
        <taxon>Spermatophyta</taxon>
        <taxon>Magnoliopsida</taxon>
        <taxon>eudicotyledons</taxon>
        <taxon>Gunneridae</taxon>
        <taxon>Pentapetalae</taxon>
        <taxon>asterids</taxon>
        <taxon>campanulids</taxon>
        <taxon>Asterales</taxon>
        <taxon>Asteraceae</taxon>
        <taxon>Asteroideae</taxon>
        <taxon>Anthemideae</taxon>
        <taxon>Anthemidinae</taxon>
        <taxon>Tanacetum</taxon>
    </lineage>
</organism>
<reference evidence="3" key="2">
    <citation type="submission" date="2022-01" db="EMBL/GenBank/DDBJ databases">
        <authorList>
            <person name="Yamashiro T."/>
            <person name="Shiraishi A."/>
            <person name="Satake H."/>
            <person name="Nakayama K."/>
        </authorList>
    </citation>
    <scope>NUCLEOTIDE SEQUENCE</scope>
</reference>
<feature type="region of interest" description="Disordered" evidence="2">
    <location>
        <begin position="471"/>
        <end position="511"/>
    </location>
</feature>
<evidence type="ECO:0000313" key="3">
    <source>
        <dbReference type="EMBL" id="GJS60370.1"/>
    </source>
</evidence>
<feature type="compositionally biased region" description="Polar residues" evidence="2">
    <location>
        <begin position="361"/>
        <end position="374"/>
    </location>
</feature>
<evidence type="ECO:0008006" key="5">
    <source>
        <dbReference type="Google" id="ProtNLM"/>
    </source>
</evidence>
<evidence type="ECO:0000256" key="2">
    <source>
        <dbReference type="SAM" id="MobiDB-lite"/>
    </source>
</evidence>
<dbReference type="CDD" id="cd09272">
    <property type="entry name" value="RNase_HI_RT_Ty1"/>
    <property type="match status" value="1"/>
</dbReference>
<dbReference type="PANTHER" id="PTHR11439">
    <property type="entry name" value="GAG-POL-RELATED RETROTRANSPOSON"/>
    <property type="match status" value="1"/>
</dbReference>
<feature type="compositionally biased region" description="Basic residues" evidence="2">
    <location>
        <begin position="483"/>
        <end position="497"/>
    </location>
</feature>
<name>A0ABQ4X671_9ASTR</name>